<organism evidence="1 2">
    <name type="scientific">Chromobacterium amazonense</name>
    <dbReference type="NCBI Taxonomy" id="1382803"/>
    <lineage>
        <taxon>Bacteria</taxon>
        <taxon>Pseudomonadati</taxon>
        <taxon>Pseudomonadota</taxon>
        <taxon>Betaproteobacteria</taxon>
        <taxon>Neisseriales</taxon>
        <taxon>Chromobacteriaceae</taxon>
        <taxon>Chromobacterium</taxon>
    </lineage>
</organism>
<name>A0A2S9WZC5_9NEIS</name>
<dbReference type="InterPro" id="IPR058891">
    <property type="entry name" value="CPPA"/>
</dbReference>
<proteinExistence type="predicted"/>
<accession>A0A2S9WZC5</accession>
<evidence type="ECO:0000313" key="2">
    <source>
        <dbReference type="Proteomes" id="UP000239469"/>
    </source>
</evidence>
<reference evidence="1 2" key="1">
    <citation type="submission" date="2017-01" db="EMBL/GenBank/DDBJ databases">
        <title>New insights into the genetic diversity of Chromobacterium isolated from tropical freshwater lake.</title>
        <authorList>
            <person name="Santos A.B."/>
            <person name="Nascimento A.M."/>
            <person name="Da Silva P.C."/>
        </authorList>
    </citation>
    <scope>NUCLEOTIDE SEQUENCE [LARGE SCALE GENOMIC DNA]</scope>
    <source>
        <strain evidence="1 2">56AF</strain>
    </source>
</reference>
<gene>
    <name evidence="1" type="ORF">BUE93_20475</name>
</gene>
<evidence type="ECO:0000313" key="1">
    <source>
        <dbReference type="EMBL" id="PRP68825.1"/>
    </source>
</evidence>
<sequence>MDDLLQTVKLLTDRDRRIYQWLLETVGEEAIRDAITHLPPGQQPYVSNLCRALGQKPPRAVSSDKLHRAQPYLEQIRRLLHKKSE</sequence>
<dbReference type="EMBL" id="MTBD01000037">
    <property type="protein sequence ID" value="PRP68825.1"/>
    <property type="molecule type" value="Genomic_DNA"/>
</dbReference>
<dbReference type="Pfam" id="PF25860">
    <property type="entry name" value="CPPA"/>
    <property type="match status" value="1"/>
</dbReference>
<comment type="caution">
    <text evidence="1">The sequence shown here is derived from an EMBL/GenBank/DDBJ whole genome shotgun (WGS) entry which is preliminary data.</text>
</comment>
<dbReference type="Proteomes" id="UP000239469">
    <property type="component" value="Unassembled WGS sequence"/>
</dbReference>
<protein>
    <submittedName>
        <fullName evidence="1">Uncharacterized protein</fullName>
    </submittedName>
</protein>
<dbReference type="OrthoDB" id="8965940at2"/>
<dbReference type="AlphaFoldDB" id="A0A2S9WZC5"/>
<dbReference type="RefSeq" id="WP_106078067.1">
    <property type="nucleotide sequence ID" value="NZ_MTBD01000037.1"/>
</dbReference>